<dbReference type="InterPro" id="IPR003350">
    <property type="entry name" value="CUT_dom"/>
</dbReference>
<evidence type="ECO:0000256" key="1">
    <source>
        <dbReference type="ARBA" id="ARBA00004123"/>
    </source>
</evidence>
<evidence type="ECO:0000256" key="9">
    <source>
        <dbReference type="RuleBase" id="RU000682"/>
    </source>
</evidence>
<keyword evidence="7 8" id="KW-0539">Nucleus</keyword>
<dbReference type="InterPro" id="IPR001356">
    <property type="entry name" value="HD"/>
</dbReference>
<keyword evidence="5 8" id="KW-0371">Homeobox</keyword>
<dbReference type="SMART" id="SM01109">
    <property type="entry name" value="CUT"/>
    <property type="match status" value="1"/>
</dbReference>
<comment type="subcellular location">
    <subcellularLocation>
        <location evidence="1 8 9">Nucleus</location>
    </subcellularLocation>
</comment>
<feature type="region of interest" description="Disordered" evidence="12">
    <location>
        <begin position="1"/>
        <end position="34"/>
    </location>
</feature>
<sequence>MDGMDGTSDPLLSTLSHHDDEEYGRNGIDGSKDYGRKDEEEYYYVYGGASLNHHGTSVFDNGSYATLTPLQPLPPISTVRGSERFSSVTTHASSTTDFGPSHSPFGSTSFTSSLLRSPKMEKVTFDEYGNYGDGEIGSSDVSPPSSSIVPSLSISQQIALALSPQRTSPDSSSADIEELNTKELALRISSELKRYSIPQAIFAQRVLCRSQGTLSDLLRNPKPWSKLKSGRETFRRMAKWLQEPELIRMSALRIAACKRKEDQTVIPNSNPAPKKPRLVFTDIQRRTLQAIFRETKRPSREMQLTISTQLNLDPTTVANFFMNARRRGHDRECREEYERNEGGTACSTVSSSESHFDSLFSSDIKMEDEVDLLHSSINLSSLNGKTRNLADALDEALLEEDDIDSHSLHLPDEVLKGDHDGLIVSVDEQAILEKVMNGHRREEAKMRRKEEEARDQLGEILQDELLVEDEPEDDDLLPPSTHFESLNPLVEGNDDHLDELIRGNLIEEPHQEAVQAL</sequence>
<evidence type="ECO:0000256" key="8">
    <source>
        <dbReference type="PROSITE-ProRule" id="PRU00108"/>
    </source>
</evidence>
<dbReference type="GO" id="GO:0006357">
    <property type="term" value="P:regulation of transcription by RNA polymerase II"/>
    <property type="evidence" value="ECO:0000318"/>
    <property type="project" value="GO_Central"/>
</dbReference>
<evidence type="ECO:0000256" key="6">
    <source>
        <dbReference type="ARBA" id="ARBA00023163"/>
    </source>
</evidence>
<keyword evidence="14" id="KW-1185">Reference proteome</keyword>
<feature type="DNA-binding region" description="Homeobox" evidence="8">
    <location>
        <begin position="273"/>
        <end position="332"/>
    </location>
</feature>
<keyword evidence="3 10" id="KW-0805">Transcription regulation</keyword>
<dbReference type="PROSITE" id="PS50071">
    <property type="entry name" value="HOMEOBOX_2"/>
    <property type="match status" value="1"/>
</dbReference>
<evidence type="ECO:0000256" key="7">
    <source>
        <dbReference type="ARBA" id="ARBA00023242"/>
    </source>
</evidence>
<dbReference type="InterPro" id="IPR010982">
    <property type="entry name" value="Lambda_DNA-bd_dom_sf"/>
</dbReference>
<dbReference type="Gene3D" id="1.10.10.60">
    <property type="entry name" value="Homeodomain-like"/>
    <property type="match status" value="1"/>
</dbReference>
<dbReference type="GO" id="GO:0005634">
    <property type="term" value="C:nucleus"/>
    <property type="evidence" value="ECO:0000318"/>
    <property type="project" value="GO_Central"/>
</dbReference>
<evidence type="ECO:0000313" key="13">
    <source>
        <dbReference type="EnsemblMetazoa" id="PPA07281.1"/>
    </source>
</evidence>
<accession>A0A2A6CC30</accession>
<evidence type="ECO:0000256" key="2">
    <source>
        <dbReference type="ARBA" id="ARBA00008190"/>
    </source>
</evidence>
<dbReference type="AlphaFoldDB" id="A0A2A6CC30"/>
<reference evidence="13" key="2">
    <citation type="submission" date="2022-06" db="UniProtKB">
        <authorList>
            <consortium name="EnsemblMetazoa"/>
        </authorList>
    </citation>
    <scope>IDENTIFICATION</scope>
    <source>
        <strain evidence="13">PS312</strain>
    </source>
</reference>
<organism evidence="13 14">
    <name type="scientific">Pristionchus pacificus</name>
    <name type="common">Parasitic nematode worm</name>
    <dbReference type="NCBI Taxonomy" id="54126"/>
    <lineage>
        <taxon>Eukaryota</taxon>
        <taxon>Metazoa</taxon>
        <taxon>Ecdysozoa</taxon>
        <taxon>Nematoda</taxon>
        <taxon>Chromadorea</taxon>
        <taxon>Rhabditida</taxon>
        <taxon>Rhabditina</taxon>
        <taxon>Diplogasteromorpha</taxon>
        <taxon>Diplogasteroidea</taxon>
        <taxon>Neodiplogasteridae</taxon>
        <taxon>Pristionchus</taxon>
    </lineage>
</organism>
<evidence type="ECO:0000256" key="3">
    <source>
        <dbReference type="ARBA" id="ARBA00023015"/>
    </source>
</evidence>
<evidence type="ECO:0000256" key="11">
    <source>
        <dbReference type="SAM" id="Coils"/>
    </source>
</evidence>
<evidence type="ECO:0000313" key="14">
    <source>
        <dbReference type="Proteomes" id="UP000005239"/>
    </source>
</evidence>
<keyword evidence="11" id="KW-0175">Coiled coil</keyword>
<dbReference type="InterPro" id="IPR051649">
    <property type="entry name" value="CUT_Homeobox"/>
</dbReference>
<proteinExistence type="inferred from homology"/>
<dbReference type="InterPro" id="IPR009057">
    <property type="entry name" value="Homeodomain-like_sf"/>
</dbReference>
<dbReference type="SMART" id="SM00389">
    <property type="entry name" value="HOX"/>
    <property type="match status" value="1"/>
</dbReference>
<dbReference type="EnsemblMetazoa" id="PPA07281.1">
    <property type="protein sequence ID" value="PPA07281.1"/>
    <property type="gene ID" value="WBGene00096835"/>
</dbReference>
<dbReference type="CDD" id="cd00086">
    <property type="entry name" value="homeodomain"/>
    <property type="match status" value="1"/>
</dbReference>
<dbReference type="Pfam" id="PF02376">
    <property type="entry name" value="CUT"/>
    <property type="match status" value="1"/>
</dbReference>
<dbReference type="SUPFAM" id="SSF46689">
    <property type="entry name" value="Homeodomain-like"/>
    <property type="match status" value="1"/>
</dbReference>
<dbReference type="GO" id="GO:0000978">
    <property type="term" value="F:RNA polymerase II cis-regulatory region sequence-specific DNA binding"/>
    <property type="evidence" value="ECO:0000318"/>
    <property type="project" value="GO_Central"/>
</dbReference>
<dbReference type="GO" id="GO:0000981">
    <property type="term" value="F:DNA-binding transcription factor activity, RNA polymerase II-specific"/>
    <property type="evidence" value="ECO:0000318"/>
    <property type="project" value="GO_Central"/>
</dbReference>
<keyword evidence="6 10" id="KW-0804">Transcription</keyword>
<feature type="coiled-coil region" evidence="11">
    <location>
        <begin position="432"/>
        <end position="459"/>
    </location>
</feature>
<dbReference type="FunFam" id="1.10.10.60:FF:000054">
    <property type="entry name" value="One cut domain family member"/>
    <property type="match status" value="1"/>
</dbReference>
<dbReference type="Gene3D" id="1.10.260.40">
    <property type="entry name" value="lambda repressor-like DNA-binding domains"/>
    <property type="match status" value="1"/>
</dbReference>
<dbReference type="PANTHER" id="PTHR14057:SF47">
    <property type="entry name" value="HOMEOBOX PROTEIN ONECUT"/>
    <property type="match status" value="1"/>
</dbReference>
<gene>
    <name evidence="13" type="primary">WBGene00096835</name>
</gene>
<dbReference type="Proteomes" id="UP000005239">
    <property type="component" value="Unassembled WGS sequence"/>
</dbReference>
<name>A0A2A6CC30_PRIPA</name>
<dbReference type="Pfam" id="PF00046">
    <property type="entry name" value="Homeodomain"/>
    <property type="match status" value="1"/>
</dbReference>
<protein>
    <recommendedName>
        <fullName evidence="10">One cut domain family member</fullName>
    </recommendedName>
</protein>
<feature type="compositionally biased region" description="Basic and acidic residues" evidence="12">
    <location>
        <begin position="16"/>
        <end position="34"/>
    </location>
</feature>
<dbReference type="PANTHER" id="PTHR14057">
    <property type="entry name" value="TRANSCRIPTION FACTOR ONECUT"/>
    <property type="match status" value="1"/>
</dbReference>
<accession>A0A8R1YES8</accession>
<dbReference type="SUPFAM" id="SSF47413">
    <property type="entry name" value="lambda repressor-like DNA-binding domains"/>
    <property type="match status" value="1"/>
</dbReference>
<dbReference type="FunFam" id="1.10.260.40:FF:000005">
    <property type="entry name" value="One cut domain family member"/>
    <property type="match status" value="1"/>
</dbReference>
<evidence type="ECO:0000256" key="10">
    <source>
        <dbReference type="RuleBase" id="RU361129"/>
    </source>
</evidence>
<evidence type="ECO:0000256" key="12">
    <source>
        <dbReference type="SAM" id="MobiDB-lite"/>
    </source>
</evidence>
<reference evidence="14" key="1">
    <citation type="journal article" date="2008" name="Nat. Genet.">
        <title>The Pristionchus pacificus genome provides a unique perspective on nematode lifestyle and parasitism.</title>
        <authorList>
            <person name="Dieterich C."/>
            <person name="Clifton S.W."/>
            <person name="Schuster L.N."/>
            <person name="Chinwalla A."/>
            <person name="Delehaunty K."/>
            <person name="Dinkelacker I."/>
            <person name="Fulton L."/>
            <person name="Fulton R."/>
            <person name="Godfrey J."/>
            <person name="Minx P."/>
            <person name="Mitreva M."/>
            <person name="Roeseler W."/>
            <person name="Tian H."/>
            <person name="Witte H."/>
            <person name="Yang S.P."/>
            <person name="Wilson R.K."/>
            <person name="Sommer R.J."/>
        </authorList>
    </citation>
    <scope>NUCLEOTIDE SEQUENCE [LARGE SCALE GENOMIC DNA]</scope>
    <source>
        <strain evidence="14">PS312</strain>
    </source>
</reference>
<dbReference type="PROSITE" id="PS51042">
    <property type="entry name" value="CUT"/>
    <property type="match status" value="1"/>
</dbReference>
<keyword evidence="4 8" id="KW-0238">DNA-binding</keyword>
<comment type="similarity">
    <text evidence="2 10">Belongs to the CUT homeobox family.</text>
</comment>
<evidence type="ECO:0000256" key="4">
    <source>
        <dbReference type="ARBA" id="ARBA00023125"/>
    </source>
</evidence>
<evidence type="ECO:0000256" key="5">
    <source>
        <dbReference type="ARBA" id="ARBA00023155"/>
    </source>
</evidence>